<sequence>METVRLDKWLWAVRLFKTRSQATEACRKSKVRINGAPTKPSSQVRVGDRVETSLRDITRTYLVQKLTDKRVGASVLPELIVDETPEEEHARAKERRENARLQIPRGLGRPTKKNRRDLEKFFGRPQI</sequence>
<feature type="compositionally biased region" description="Basic and acidic residues" evidence="5">
    <location>
        <begin position="116"/>
        <end position="127"/>
    </location>
</feature>
<reference evidence="7 8" key="1">
    <citation type="submission" date="2020-07" db="EMBL/GenBank/DDBJ databases">
        <authorList>
            <person name="Feng X."/>
        </authorList>
    </citation>
    <scope>NUCLEOTIDE SEQUENCE [LARGE SCALE GENOMIC DNA]</scope>
    <source>
        <strain evidence="7 8">JCM14086</strain>
    </source>
</reference>
<dbReference type="EMBL" id="JACHVA010000127">
    <property type="protein sequence ID" value="MBC2603543.1"/>
    <property type="molecule type" value="Genomic_DNA"/>
</dbReference>
<feature type="domain" description="RNA-binding S4" evidence="6">
    <location>
        <begin position="4"/>
        <end position="63"/>
    </location>
</feature>
<evidence type="ECO:0000256" key="4">
    <source>
        <dbReference type="PROSITE-ProRule" id="PRU00182"/>
    </source>
</evidence>
<dbReference type="Pfam" id="PF01479">
    <property type="entry name" value="S4"/>
    <property type="match status" value="1"/>
</dbReference>
<accession>A0A7X1E5Y0</accession>
<dbReference type="CDD" id="cd00165">
    <property type="entry name" value="S4"/>
    <property type="match status" value="1"/>
</dbReference>
<dbReference type="GO" id="GO:0003727">
    <property type="term" value="F:single-stranded RNA binding"/>
    <property type="evidence" value="ECO:0007669"/>
    <property type="project" value="InterPro"/>
</dbReference>
<evidence type="ECO:0000256" key="5">
    <source>
        <dbReference type="SAM" id="MobiDB-lite"/>
    </source>
</evidence>
<dbReference type="Gene3D" id="3.10.290.10">
    <property type="entry name" value="RNA-binding S4 domain"/>
    <property type="match status" value="1"/>
</dbReference>
<comment type="caution">
    <text evidence="7">The sequence shown here is derived from an EMBL/GenBank/DDBJ whole genome shotgun (WGS) entry which is preliminary data.</text>
</comment>
<dbReference type="GO" id="GO:0003677">
    <property type="term" value="F:DNA binding"/>
    <property type="evidence" value="ECO:0007669"/>
    <property type="project" value="UniProtKB-KW"/>
</dbReference>
<dbReference type="GO" id="GO:0043023">
    <property type="term" value="F:ribosomal large subunit binding"/>
    <property type="evidence" value="ECO:0007669"/>
    <property type="project" value="InterPro"/>
</dbReference>
<evidence type="ECO:0000256" key="2">
    <source>
        <dbReference type="ARBA" id="ARBA00022884"/>
    </source>
</evidence>
<gene>
    <name evidence="7" type="ORF">H5P30_17305</name>
</gene>
<organism evidence="7 8">
    <name type="scientific">Puniceicoccus vermicola</name>
    <dbReference type="NCBI Taxonomy" id="388746"/>
    <lineage>
        <taxon>Bacteria</taxon>
        <taxon>Pseudomonadati</taxon>
        <taxon>Verrucomicrobiota</taxon>
        <taxon>Opitutia</taxon>
        <taxon>Puniceicoccales</taxon>
        <taxon>Puniceicoccaceae</taxon>
        <taxon>Puniceicoccus</taxon>
    </lineage>
</organism>
<dbReference type="PIRSF" id="PIRSF016821">
    <property type="entry name" value="HSP15"/>
    <property type="match status" value="1"/>
</dbReference>
<dbReference type="PROSITE" id="PS50889">
    <property type="entry name" value="S4"/>
    <property type="match status" value="1"/>
</dbReference>
<comment type="similarity">
    <text evidence="1">Belongs to the HSP15 family.</text>
</comment>
<dbReference type="SUPFAM" id="SSF55174">
    <property type="entry name" value="Alpha-L RNA-binding motif"/>
    <property type="match status" value="1"/>
</dbReference>
<dbReference type="SMART" id="SM00363">
    <property type="entry name" value="S4"/>
    <property type="match status" value="1"/>
</dbReference>
<name>A0A7X1E5Y0_9BACT</name>
<evidence type="ECO:0000259" key="6">
    <source>
        <dbReference type="SMART" id="SM00363"/>
    </source>
</evidence>
<keyword evidence="2 4" id="KW-0694">RNA-binding</keyword>
<proteinExistence type="inferred from homology"/>
<evidence type="ECO:0000313" key="7">
    <source>
        <dbReference type="EMBL" id="MBC2603543.1"/>
    </source>
</evidence>
<feature type="region of interest" description="Disordered" evidence="5">
    <location>
        <begin position="85"/>
        <end position="127"/>
    </location>
</feature>
<dbReference type="InterPro" id="IPR002942">
    <property type="entry name" value="S4_RNA-bd"/>
</dbReference>
<dbReference type="Proteomes" id="UP000525652">
    <property type="component" value="Unassembled WGS sequence"/>
</dbReference>
<feature type="compositionally biased region" description="Basic and acidic residues" evidence="5">
    <location>
        <begin position="87"/>
        <end position="99"/>
    </location>
</feature>
<evidence type="ECO:0000256" key="3">
    <source>
        <dbReference type="ARBA" id="ARBA00023125"/>
    </source>
</evidence>
<dbReference type="RefSeq" id="WP_185694168.1">
    <property type="nucleotide sequence ID" value="NZ_JACHVA010000127.1"/>
</dbReference>
<dbReference type="GO" id="GO:0034605">
    <property type="term" value="P:cellular response to heat"/>
    <property type="evidence" value="ECO:0007669"/>
    <property type="project" value="InterPro"/>
</dbReference>
<evidence type="ECO:0000256" key="1">
    <source>
        <dbReference type="ARBA" id="ARBA00008396"/>
    </source>
</evidence>
<evidence type="ECO:0000313" key="8">
    <source>
        <dbReference type="Proteomes" id="UP000525652"/>
    </source>
</evidence>
<dbReference type="InterPro" id="IPR036986">
    <property type="entry name" value="S4_RNA-bd_sf"/>
</dbReference>
<keyword evidence="3" id="KW-0238">DNA-binding</keyword>
<dbReference type="InterPro" id="IPR025708">
    <property type="entry name" value="HSP15"/>
</dbReference>
<protein>
    <submittedName>
        <fullName evidence="7">RNA-binding S4 domain-containing protein</fullName>
    </submittedName>
</protein>
<dbReference type="AlphaFoldDB" id="A0A7X1E5Y0"/>
<keyword evidence="8" id="KW-1185">Reference proteome</keyword>